<dbReference type="Proteomes" id="UP000799777">
    <property type="component" value="Unassembled WGS sequence"/>
</dbReference>
<keyword evidence="3" id="KW-1185">Reference proteome</keyword>
<reference evidence="2" key="1">
    <citation type="journal article" date="2020" name="Stud. Mycol.">
        <title>101 Dothideomycetes genomes: a test case for predicting lifestyles and emergence of pathogens.</title>
        <authorList>
            <person name="Haridas S."/>
            <person name="Albert R."/>
            <person name="Binder M."/>
            <person name="Bloem J."/>
            <person name="Labutti K."/>
            <person name="Salamov A."/>
            <person name="Andreopoulos B."/>
            <person name="Baker S."/>
            <person name="Barry K."/>
            <person name="Bills G."/>
            <person name="Bluhm B."/>
            <person name="Cannon C."/>
            <person name="Castanera R."/>
            <person name="Culley D."/>
            <person name="Daum C."/>
            <person name="Ezra D."/>
            <person name="Gonzalez J."/>
            <person name="Henrissat B."/>
            <person name="Kuo A."/>
            <person name="Liang C."/>
            <person name="Lipzen A."/>
            <person name="Lutzoni F."/>
            <person name="Magnuson J."/>
            <person name="Mondo S."/>
            <person name="Nolan M."/>
            <person name="Ohm R."/>
            <person name="Pangilinan J."/>
            <person name="Park H.-J."/>
            <person name="Ramirez L."/>
            <person name="Alfaro M."/>
            <person name="Sun H."/>
            <person name="Tritt A."/>
            <person name="Yoshinaga Y."/>
            <person name="Zwiers L.-H."/>
            <person name="Turgeon B."/>
            <person name="Goodwin S."/>
            <person name="Spatafora J."/>
            <person name="Crous P."/>
            <person name="Grigoriev I."/>
        </authorList>
    </citation>
    <scope>NUCLEOTIDE SEQUENCE</scope>
    <source>
        <strain evidence="2">CBS 110217</strain>
    </source>
</reference>
<name>A0A9P4GWH6_9PLEO</name>
<feature type="chain" id="PRO_5040215075" evidence="1">
    <location>
        <begin position="17"/>
        <end position="162"/>
    </location>
</feature>
<accession>A0A9P4GWH6</accession>
<evidence type="ECO:0000313" key="3">
    <source>
        <dbReference type="Proteomes" id="UP000799777"/>
    </source>
</evidence>
<protein>
    <submittedName>
        <fullName evidence="2">Uncharacterized protein</fullName>
    </submittedName>
</protein>
<comment type="caution">
    <text evidence="2">The sequence shown here is derived from an EMBL/GenBank/DDBJ whole genome shotgun (WGS) entry which is preliminary data.</text>
</comment>
<keyword evidence="1" id="KW-0732">Signal</keyword>
<gene>
    <name evidence="2" type="ORF">EK21DRAFT_118952</name>
</gene>
<sequence length="162" mass="18055">MRLLTTLLNLLPLTLSSPTPTQSTSSTTPSSSNTFQIFDFRAYISSNPTTDGNYNIASFMIPENGFTCAVISEEPVYSDITWYPCNPPSSGSEETWSFRISEGFGQVVLRKEWSVNGMYFTGFAPQDTYWSEGYGGNVTSFEGGKFYDRFEPWGFEITSVIG</sequence>
<evidence type="ECO:0000256" key="1">
    <source>
        <dbReference type="SAM" id="SignalP"/>
    </source>
</evidence>
<feature type="signal peptide" evidence="1">
    <location>
        <begin position="1"/>
        <end position="16"/>
    </location>
</feature>
<dbReference type="EMBL" id="ML978365">
    <property type="protein sequence ID" value="KAF2023245.1"/>
    <property type="molecule type" value="Genomic_DNA"/>
</dbReference>
<evidence type="ECO:0000313" key="2">
    <source>
        <dbReference type="EMBL" id="KAF2023245.1"/>
    </source>
</evidence>
<dbReference type="OrthoDB" id="3795775at2759"/>
<proteinExistence type="predicted"/>
<organism evidence="2 3">
    <name type="scientific">Setomelanomma holmii</name>
    <dbReference type="NCBI Taxonomy" id="210430"/>
    <lineage>
        <taxon>Eukaryota</taxon>
        <taxon>Fungi</taxon>
        <taxon>Dikarya</taxon>
        <taxon>Ascomycota</taxon>
        <taxon>Pezizomycotina</taxon>
        <taxon>Dothideomycetes</taxon>
        <taxon>Pleosporomycetidae</taxon>
        <taxon>Pleosporales</taxon>
        <taxon>Pleosporineae</taxon>
        <taxon>Phaeosphaeriaceae</taxon>
        <taxon>Setomelanomma</taxon>
    </lineage>
</organism>
<dbReference type="AlphaFoldDB" id="A0A9P4GWH6"/>